<dbReference type="Proteomes" id="UP000245998">
    <property type="component" value="Unassembled WGS sequence"/>
</dbReference>
<sequence>MFKKDFTVFEEGIKELADASFSVHDALIFNSVVSKVDENDEFKRSFPVLPTDEKDVVASLATNAILDRPTGNGVNWARVKFEVDAYGVSYTTTGGLTFGWEYHVDPFMNDRHDPFYSFFIEHPAGVAPADRTLRKTFEKLGWKEFVKEDVL</sequence>
<dbReference type="RefSeq" id="WP_116556277.1">
    <property type="nucleotide sequence ID" value="NZ_QCZG01000069.1"/>
</dbReference>
<name>A0A2U1JK26_9BACI</name>
<evidence type="ECO:0000313" key="2">
    <source>
        <dbReference type="Proteomes" id="UP000245998"/>
    </source>
</evidence>
<proteinExistence type="predicted"/>
<protein>
    <submittedName>
        <fullName evidence="1">Uncharacterized protein</fullName>
    </submittedName>
</protein>
<keyword evidence="2" id="KW-1185">Reference proteome</keyword>
<comment type="caution">
    <text evidence="1">The sequence shown here is derived from an EMBL/GenBank/DDBJ whole genome shotgun (WGS) entry which is preliminary data.</text>
</comment>
<organism evidence="1 2">
    <name type="scientific">Pueribacillus theae</name>
    <dbReference type="NCBI Taxonomy" id="2171751"/>
    <lineage>
        <taxon>Bacteria</taxon>
        <taxon>Bacillati</taxon>
        <taxon>Bacillota</taxon>
        <taxon>Bacilli</taxon>
        <taxon>Bacillales</taxon>
        <taxon>Bacillaceae</taxon>
        <taxon>Pueribacillus</taxon>
    </lineage>
</organism>
<reference evidence="1 2" key="1">
    <citation type="submission" date="2018-04" db="EMBL/GenBank/DDBJ databases">
        <title>Camelliibacillus theae gen. nov., sp. nov., isolated from Pu'er tea.</title>
        <authorList>
            <person name="Niu L."/>
        </authorList>
    </citation>
    <scope>NUCLEOTIDE SEQUENCE [LARGE SCALE GENOMIC DNA]</scope>
    <source>
        <strain evidence="1 2">T8</strain>
    </source>
</reference>
<dbReference type="EMBL" id="QCZG01000069">
    <property type="protein sequence ID" value="PWA05487.1"/>
    <property type="molecule type" value="Genomic_DNA"/>
</dbReference>
<dbReference type="OrthoDB" id="10009721at2"/>
<accession>A0A2U1JK26</accession>
<dbReference type="AlphaFoldDB" id="A0A2U1JK26"/>
<gene>
    <name evidence="1" type="ORF">DCC39_18040</name>
</gene>
<evidence type="ECO:0000313" key="1">
    <source>
        <dbReference type="EMBL" id="PWA05487.1"/>
    </source>
</evidence>